<evidence type="ECO:0000313" key="3">
    <source>
        <dbReference type="Proteomes" id="UP000054279"/>
    </source>
</evidence>
<feature type="compositionally biased region" description="Acidic residues" evidence="1">
    <location>
        <begin position="1194"/>
        <end position="1209"/>
    </location>
</feature>
<dbReference type="EMBL" id="KN837143">
    <property type="protein sequence ID" value="KIJ40567.1"/>
    <property type="molecule type" value="Genomic_DNA"/>
</dbReference>
<dbReference type="AlphaFoldDB" id="A0A0C9VGK7"/>
<dbReference type="Pfam" id="PF18759">
    <property type="entry name" value="Plavaka"/>
    <property type="match status" value="1"/>
</dbReference>
<evidence type="ECO:0000256" key="1">
    <source>
        <dbReference type="SAM" id="MobiDB-lite"/>
    </source>
</evidence>
<feature type="region of interest" description="Disordered" evidence="1">
    <location>
        <begin position="1194"/>
        <end position="1245"/>
    </location>
</feature>
<feature type="compositionally biased region" description="Basic and acidic residues" evidence="1">
    <location>
        <begin position="800"/>
        <end position="828"/>
    </location>
</feature>
<name>A0A0C9VGK7_SPHS4</name>
<reference evidence="2 3" key="1">
    <citation type="submission" date="2014-06" db="EMBL/GenBank/DDBJ databases">
        <title>Evolutionary Origins and Diversification of the Mycorrhizal Mutualists.</title>
        <authorList>
            <consortium name="DOE Joint Genome Institute"/>
            <consortium name="Mycorrhizal Genomics Consortium"/>
            <person name="Kohler A."/>
            <person name="Kuo A."/>
            <person name="Nagy L.G."/>
            <person name="Floudas D."/>
            <person name="Copeland A."/>
            <person name="Barry K.W."/>
            <person name="Cichocki N."/>
            <person name="Veneault-Fourrey C."/>
            <person name="LaButti K."/>
            <person name="Lindquist E.A."/>
            <person name="Lipzen A."/>
            <person name="Lundell T."/>
            <person name="Morin E."/>
            <person name="Murat C."/>
            <person name="Riley R."/>
            <person name="Ohm R."/>
            <person name="Sun H."/>
            <person name="Tunlid A."/>
            <person name="Henrissat B."/>
            <person name="Grigoriev I.V."/>
            <person name="Hibbett D.S."/>
            <person name="Martin F."/>
        </authorList>
    </citation>
    <scope>NUCLEOTIDE SEQUENCE [LARGE SCALE GENOMIC DNA]</scope>
    <source>
        <strain evidence="2 3">SS14</strain>
    </source>
</reference>
<feature type="region of interest" description="Disordered" evidence="1">
    <location>
        <begin position="800"/>
        <end position="830"/>
    </location>
</feature>
<accession>A0A0C9VGK7</accession>
<dbReference type="Proteomes" id="UP000054279">
    <property type="component" value="Unassembled WGS sequence"/>
</dbReference>
<keyword evidence="3" id="KW-1185">Reference proteome</keyword>
<feature type="compositionally biased region" description="Acidic residues" evidence="1">
    <location>
        <begin position="1217"/>
        <end position="1245"/>
    </location>
</feature>
<protein>
    <submittedName>
        <fullName evidence="2">Unplaced genomic scaffold SPHSTscaffold_68, whole genome shotgun sequence</fullName>
    </submittedName>
</protein>
<sequence>MSYKCLPCNKGYDTPKGLSNHASSCQAKQMEEMRVVEFRKGQPSRGFRRKRAKTPEETFVRHVRRVEGPAKEDGALTDAGKIAGSSMSSISLGSHPGNLKSLWELPRNPNNKISGDNDFVQPNPDPRNADSPLEADEDIFDNNNALHTHLDVQPSPNHQIQPPKRRVPIPVRDVLPLPPPTPLDEDGVELVEVDDSEEFVRPESSQAQPQVRIVCLRVREQITTRPNEFGVYCKYIDRPTYEPDGLLTLEELAVGNGGDTNNGDISNSDGSELDSHLIHHPFPNLSQSLLSGYYYGSRSGERSVADFNELCRVISDARFQSLELQGFTAAKRDACIDRYSELEEGGIITGVGGGWQQNVDVPISIPEGRQNWTSTNGQTYNVPGFHHKSIMQIVRTWFENEVNFHYTPFELWWKSAPDASPMRLYGNISSSDTFKHAYLEVNHDPIFQMLLFWRNLAKQVYGEFMLSPETQILGSETAQILTWMNTGHIYLHFLMNCVILFASSQERHAAKSFSHIATYREGIVIKCVDGVTRRVYLRLFTYSADYPEKMLMLSLRNLGTCPCPRCLVSKKDLGKMGEIRDMQNWVRLKRKDDGPDEYNIKKVRDAIYGQQGKGITSTAIENILQPTSVTPTINTFSKVLPQSHFDKYSLFVVDLMHEVELGVWKAILTHLIRLLHALGDDKVQEFNRRFRQVPTFGRDTIRRFSDDVSTMTRLNAGNFEDILQCCLPVLESLFPSPHNKVVHSMVFALANWHALAKLQLHTDSTLESLSQTTKILGKTVRQFVKVTCASIVAQELPKEKAAHSRRYEKSKQKDPNSCERPLPPDKTKKFNISRPKFHFLGNYVPHIKWFGVAPGYCTQQSEKAHQKIKHRYPRVSKANPAMGLTKIDQREINIRHIGKLAGGRNKTMPSQAWSHCVPCDKDESLPPGNLSLRFQISTGRKFHFEIGQFLRENDGDPAVKGFFDKLREYLYSHLIPELDRVDDEIILTQDQRTSVSIQYNQIYTHQTCRINYTTYDMRRVQDSINPSTSHRDIMLHARDDPSSPGYHPYWYARVLGIFHCLVRIRGSGEWQDVHFLWVRWFERADPRVQGSINLRSLDCIGLVTSDDDTDAFGFVNPAHIIRACPLIPAFEHGETDTLLPGHSIGRSPTDPTLDFNHYYINRFVDRDMYMRYLGGGVGHTIHYAMPAAEELEPEIEEELFEFESGSESESESRDSDSLEDEDGADERDDEREGEGEGNEDEQPLE</sequence>
<dbReference type="OrthoDB" id="2687259at2759"/>
<evidence type="ECO:0000313" key="2">
    <source>
        <dbReference type="EMBL" id="KIJ40567.1"/>
    </source>
</evidence>
<dbReference type="InterPro" id="IPR041078">
    <property type="entry name" value="Plavaka"/>
</dbReference>
<dbReference type="HOGENOM" id="CLU_002498_0_0_1"/>
<organism evidence="2 3">
    <name type="scientific">Sphaerobolus stellatus (strain SS14)</name>
    <dbReference type="NCBI Taxonomy" id="990650"/>
    <lineage>
        <taxon>Eukaryota</taxon>
        <taxon>Fungi</taxon>
        <taxon>Dikarya</taxon>
        <taxon>Basidiomycota</taxon>
        <taxon>Agaricomycotina</taxon>
        <taxon>Agaricomycetes</taxon>
        <taxon>Phallomycetidae</taxon>
        <taxon>Geastrales</taxon>
        <taxon>Sphaerobolaceae</taxon>
        <taxon>Sphaerobolus</taxon>
    </lineage>
</organism>
<gene>
    <name evidence="2" type="ORF">M422DRAFT_256540</name>
</gene>
<proteinExistence type="predicted"/>
<feature type="region of interest" description="Disordered" evidence="1">
    <location>
        <begin position="104"/>
        <end position="134"/>
    </location>
</feature>